<evidence type="ECO:0000313" key="10">
    <source>
        <dbReference type="Proteomes" id="UP001354989"/>
    </source>
</evidence>
<evidence type="ECO:0000256" key="2">
    <source>
        <dbReference type="ARBA" id="ARBA00006275"/>
    </source>
</evidence>
<evidence type="ECO:0000256" key="4">
    <source>
        <dbReference type="ARBA" id="ARBA00023136"/>
    </source>
</evidence>
<reference evidence="9 10" key="1">
    <citation type="submission" date="2021-12" db="EMBL/GenBank/DDBJ databases">
        <title>Genome sequencing of bacteria with rrn-lacking chromosome and rrn-plasmid.</title>
        <authorList>
            <person name="Anda M."/>
            <person name="Iwasaki W."/>
        </authorList>
    </citation>
    <scope>NUCLEOTIDE SEQUENCE [LARGE SCALE GENOMIC DNA]</scope>
    <source>
        <strain evidence="9 10">NBRC 101262</strain>
        <plasmid evidence="9 10">pPP1</plasmid>
    </source>
</reference>
<dbReference type="Gene3D" id="1.25.40.390">
    <property type="match status" value="1"/>
</dbReference>
<dbReference type="PROSITE" id="PS51257">
    <property type="entry name" value="PROKAR_LIPOPROTEIN"/>
    <property type="match status" value="1"/>
</dbReference>
<feature type="signal peptide" evidence="6">
    <location>
        <begin position="1"/>
        <end position="22"/>
    </location>
</feature>
<name>A0ABM7VJF2_9BACT</name>
<comment type="subcellular location">
    <subcellularLocation>
        <location evidence="1">Cell outer membrane</location>
    </subcellularLocation>
</comment>
<protein>
    <submittedName>
        <fullName evidence="9">Membrane protein</fullName>
    </submittedName>
</protein>
<organism evidence="9 10">
    <name type="scientific">Persicobacter psychrovividus</name>
    <dbReference type="NCBI Taxonomy" id="387638"/>
    <lineage>
        <taxon>Bacteria</taxon>
        <taxon>Pseudomonadati</taxon>
        <taxon>Bacteroidota</taxon>
        <taxon>Cytophagia</taxon>
        <taxon>Cytophagales</taxon>
        <taxon>Persicobacteraceae</taxon>
        <taxon>Persicobacter</taxon>
    </lineage>
</organism>
<dbReference type="CDD" id="cd08977">
    <property type="entry name" value="SusD"/>
    <property type="match status" value="1"/>
</dbReference>
<dbReference type="InterPro" id="IPR011990">
    <property type="entry name" value="TPR-like_helical_dom_sf"/>
</dbReference>
<dbReference type="RefSeq" id="WP_338398292.1">
    <property type="nucleotide sequence ID" value="NZ_AP025293.1"/>
</dbReference>
<comment type="similarity">
    <text evidence="2">Belongs to the SusD family.</text>
</comment>
<keyword evidence="9" id="KW-0614">Plasmid</keyword>
<evidence type="ECO:0000256" key="3">
    <source>
        <dbReference type="ARBA" id="ARBA00022729"/>
    </source>
</evidence>
<evidence type="ECO:0000259" key="7">
    <source>
        <dbReference type="Pfam" id="PF07980"/>
    </source>
</evidence>
<dbReference type="Pfam" id="PF07980">
    <property type="entry name" value="SusD_RagB"/>
    <property type="match status" value="1"/>
</dbReference>
<feature type="domain" description="RagB/SusD" evidence="7">
    <location>
        <begin position="333"/>
        <end position="464"/>
    </location>
</feature>
<keyword evidence="10" id="KW-1185">Reference proteome</keyword>
<geneLocation type="plasmid" evidence="9 10">
    <name>pPP1</name>
</geneLocation>
<feature type="domain" description="SusD-like N-terminal" evidence="8">
    <location>
        <begin position="23"/>
        <end position="211"/>
    </location>
</feature>
<dbReference type="Pfam" id="PF14322">
    <property type="entry name" value="SusD-like_3"/>
    <property type="match status" value="1"/>
</dbReference>
<evidence type="ECO:0000259" key="8">
    <source>
        <dbReference type="Pfam" id="PF14322"/>
    </source>
</evidence>
<evidence type="ECO:0000256" key="1">
    <source>
        <dbReference type="ARBA" id="ARBA00004442"/>
    </source>
</evidence>
<dbReference type="SUPFAM" id="SSF48452">
    <property type="entry name" value="TPR-like"/>
    <property type="match status" value="1"/>
</dbReference>
<keyword evidence="3 6" id="KW-0732">Signal</keyword>
<evidence type="ECO:0000256" key="5">
    <source>
        <dbReference type="ARBA" id="ARBA00023237"/>
    </source>
</evidence>
<dbReference type="InterPro" id="IPR012944">
    <property type="entry name" value="SusD_RagB_dom"/>
</dbReference>
<dbReference type="Proteomes" id="UP001354989">
    <property type="component" value="Plasmid pPP1"/>
</dbReference>
<dbReference type="EMBL" id="AP025293">
    <property type="protein sequence ID" value="BDD01123.1"/>
    <property type="molecule type" value="Genomic_DNA"/>
</dbReference>
<sequence length="466" mass="51907">MKIKNILLCTFVLGAMSLTSCNLDTEPDFAVPVDVAAQYPQDQLAGVLSNMYSIDYYGRNAYVLADVGTDDIVQGINTGGRFEFESRMEKFEAMSISGGSTYDPMYQAIENANQIINNPNTDGNIRGQAYFLRALATFDAVKFYSDVPIATEPTIDLDEALGNNMPNVDAAKVYAQVELDLDSAFNLITNTDNVNFPSRNAVEALRTRLYLFMAVESNEMPSAEAYQKVIDAADAVQGVTLLDTTNYPTYFRSKASNIETIFEIAVDPVQSRGSNNFGYVYFFDGTTGYGAYTANPEFVDLYDNSDIRKSLFVTIDSVNLPGYKYIYKFDQQEGVTALHSPKILRYSEVLLNKAEALAHLGDNTAAAAIIDLIRKNRYTNPNRATPATGDTTDVYLERRKELAYEGHRMFDLRRHGQPVTLVRLVDGAVNDDVQILKTVPAGDKQFWYPIPQRPILANPNLVQTKY</sequence>
<dbReference type="InterPro" id="IPR033985">
    <property type="entry name" value="SusD-like_N"/>
</dbReference>
<evidence type="ECO:0000256" key="6">
    <source>
        <dbReference type="SAM" id="SignalP"/>
    </source>
</evidence>
<keyword evidence="5" id="KW-0998">Cell outer membrane</keyword>
<evidence type="ECO:0000313" key="9">
    <source>
        <dbReference type="EMBL" id="BDD01123.1"/>
    </source>
</evidence>
<proteinExistence type="inferred from homology"/>
<feature type="chain" id="PRO_5046847286" evidence="6">
    <location>
        <begin position="23"/>
        <end position="466"/>
    </location>
</feature>
<keyword evidence="4" id="KW-0472">Membrane</keyword>
<accession>A0ABM7VJF2</accession>
<gene>
    <name evidence="9" type="ORF">PEPS_34030</name>
</gene>